<dbReference type="STRING" id="1121393.SAMN02745216_03686"/>
<keyword evidence="14" id="KW-1185">Reference proteome</keyword>
<evidence type="ECO:0000259" key="12">
    <source>
        <dbReference type="Pfam" id="PF08545"/>
    </source>
</evidence>
<dbReference type="InterPro" id="IPR004655">
    <property type="entry name" value="FabH"/>
</dbReference>
<dbReference type="Proteomes" id="UP000183994">
    <property type="component" value="Unassembled WGS sequence"/>
</dbReference>
<keyword evidence="6 10" id="KW-0443">Lipid metabolism</keyword>
<gene>
    <name evidence="10" type="primary">fabH</name>
    <name evidence="13" type="ORF">SAMN02745216_03686</name>
</gene>
<feature type="active site" evidence="10">
    <location>
        <position position="258"/>
    </location>
</feature>
<keyword evidence="8 10" id="KW-0511">Multifunctional enzyme</keyword>
<dbReference type="GO" id="GO:0006633">
    <property type="term" value="P:fatty acid biosynthetic process"/>
    <property type="evidence" value="ECO:0007669"/>
    <property type="project" value="UniProtKB-UniRule"/>
</dbReference>
<comment type="subcellular location">
    <subcellularLocation>
        <location evidence="10">Cytoplasm</location>
    </subcellularLocation>
</comment>
<dbReference type="Pfam" id="PF08541">
    <property type="entry name" value="ACP_syn_III_C"/>
    <property type="match status" value="1"/>
</dbReference>
<name>A0A1M6TI10_9BACT</name>
<evidence type="ECO:0000256" key="9">
    <source>
        <dbReference type="ARBA" id="ARBA00023315"/>
    </source>
</evidence>
<evidence type="ECO:0000313" key="14">
    <source>
        <dbReference type="Proteomes" id="UP000183994"/>
    </source>
</evidence>
<comment type="subunit">
    <text evidence="10">Homodimer.</text>
</comment>
<dbReference type="CDD" id="cd00830">
    <property type="entry name" value="KAS_III"/>
    <property type="match status" value="1"/>
</dbReference>
<evidence type="ECO:0000256" key="5">
    <source>
        <dbReference type="ARBA" id="ARBA00022832"/>
    </source>
</evidence>
<evidence type="ECO:0000259" key="11">
    <source>
        <dbReference type="Pfam" id="PF08541"/>
    </source>
</evidence>
<dbReference type="GO" id="GO:0044550">
    <property type="term" value="P:secondary metabolite biosynthetic process"/>
    <property type="evidence" value="ECO:0007669"/>
    <property type="project" value="TreeGrafter"/>
</dbReference>
<accession>A0A1M6TI10</accession>
<evidence type="ECO:0000256" key="4">
    <source>
        <dbReference type="ARBA" id="ARBA00022679"/>
    </source>
</evidence>
<comment type="pathway">
    <text evidence="10">Lipid metabolism; fatty acid biosynthesis.</text>
</comment>
<dbReference type="InterPro" id="IPR016039">
    <property type="entry name" value="Thiolase-like"/>
</dbReference>
<evidence type="ECO:0000256" key="10">
    <source>
        <dbReference type="HAMAP-Rule" id="MF_01815"/>
    </source>
</evidence>
<dbReference type="NCBIfam" id="TIGR00747">
    <property type="entry name" value="fabH"/>
    <property type="match status" value="1"/>
</dbReference>
<dbReference type="OrthoDB" id="9815506at2"/>
<dbReference type="AlphaFoldDB" id="A0A1M6TI10"/>
<feature type="domain" description="Beta-ketoacyl-[acyl-carrier-protein] synthase III C-terminal" evidence="11">
    <location>
        <begin position="242"/>
        <end position="331"/>
    </location>
</feature>
<dbReference type="UniPathway" id="UPA00094"/>
<dbReference type="PANTHER" id="PTHR34069">
    <property type="entry name" value="3-OXOACYL-[ACYL-CARRIER-PROTEIN] SYNTHASE 3"/>
    <property type="match status" value="1"/>
</dbReference>
<protein>
    <recommendedName>
        <fullName evidence="10">Beta-ketoacyl-[acyl-carrier-protein] synthase III</fullName>
        <shortName evidence="10">Beta-ketoacyl-ACP synthase III</shortName>
        <shortName evidence="10">KAS III</shortName>
        <ecNumber evidence="10">2.3.1.180</ecNumber>
    </recommendedName>
    <alternativeName>
        <fullName evidence="10">3-oxoacyl-[acyl-carrier-protein] synthase 3</fullName>
    </alternativeName>
    <alternativeName>
        <fullName evidence="10">3-oxoacyl-[acyl-carrier-protein] synthase III</fullName>
    </alternativeName>
</protein>
<evidence type="ECO:0000313" key="13">
    <source>
        <dbReference type="EMBL" id="SHK56597.1"/>
    </source>
</evidence>
<reference evidence="14" key="1">
    <citation type="submission" date="2016-11" db="EMBL/GenBank/DDBJ databases">
        <authorList>
            <person name="Varghese N."/>
            <person name="Submissions S."/>
        </authorList>
    </citation>
    <scope>NUCLEOTIDE SEQUENCE [LARGE SCALE GENOMIC DNA]</scope>
    <source>
        <strain evidence="14">DSM 16219</strain>
    </source>
</reference>
<evidence type="ECO:0000256" key="2">
    <source>
        <dbReference type="ARBA" id="ARBA00022490"/>
    </source>
</evidence>
<keyword evidence="9 10" id="KW-0012">Acyltransferase</keyword>
<dbReference type="InterPro" id="IPR013751">
    <property type="entry name" value="ACP_syn_III_N"/>
</dbReference>
<dbReference type="PANTHER" id="PTHR34069:SF2">
    <property type="entry name" value="BETA-KETOACYL-[ACYL-CARRIER-PROTEIN] SYNTHASE III"/>
    <property type="match status" value="1"/>
</dbReference>
<feature type="region of interest" description="ACP-binding" evidence="10">
    <location>
        <begin position="259"/>
        <end position="263"/>
    </location>
</feature>
<dbReference type="NCBIfam" id="NF006829">
    <property type="entry name" value="PRK09352.1"/>
    <property type="match status" value="1"/>
</dbReference>
<evidence type="ECO:0000256" key="1">
    <source>
        <dbReference type="ARBA" id="ARBA00008642"/>
    </source>
</evidence>
<keyword evidence="3 10" id="KW-0444">Lipid biosynthesis</keyword>
<proteinExistence type="inferred from homology"/>
<evidence type="ECO:0000256" key="6">
    <source>
        <dbReference type="ARBA" id="ARBA00023098"/>
    </source>
</evidence>
<dbReference type="Gene3D" id="3.40.47.10">
    <property type="match status" value="1"/>
</dbReference>
<comment type="similarity">
    <text evidence="1 10">Belongs to the thiolase-like superfamily. FabH family.</text>
</comment>
<feature type="active site" evidence="10">
    <location>
        <position position="113"/>
    </location>
</feature>
<sequence length="331" mass="36788">MIRSVISGIGSYVPPTVVTNDDLAQFMDTSDEWIQTRSGIKERRYAEDGVFCSDLAVEACRRAVDDAGIGMQDVDYLIFATLSPDYHFPGTGCYLQAKLGLEGQGVLDVRNQCTGFLYSLSIADAFVRTGQYKNVLVVGSEVHSSALDFSTRGRDVTVLFGDGAGAAVVSPCEDPNRGLLYSELHADGKHARALYLDIWDMSRKPYMTHDSIDNTDIFPKMDGRTVFKHAVTRLVETVENTLKTQNVNPDDIKYFIPHQANMRINQIVADKLGIDREKFLHNMQNYGNTTAASIPLLLDETYRAGKLERGDLIMMLGFGAGFTWGANLMRW</sequence>
<comment type="catalytic activity">
    <reaction evidence="10">
        <text>malonyl-[ACP] + acetyl-CoA + H(+) = 3-oxobutanoyl-[ACP] + CO2 + CoA</text>
        <dbReference type="Rhea" id="RHEA:12080"/>
        <dbReference type="Rhea" id="RHEA-COMP:9623"/>
        <dbReference type="Rhea" id="RHEA-COMP:9625"/>
        <dbReference type="ChEBI" id="CHEBI:15378"/>
        <dbReference type="ChEBI" id="CHEBI:16526"/>
        <dbReference type="ChEBI" id="CHEBI:57287"/>
        <dbReference type="ChEBI" id="CHEBI:57288"/>
        <dbReference type="ChEBI" id="CHEBI:78449"/>
        <dbReference type="ChEBI" id="CHEBI:78450"/>
        <dbReference type="EC" id="2.3.1.180"/>
    </reaction>
</comment>
<dbReference type="GO" id="GO:0005737">
    <property type="term" value="C:cytoplasm"/>
    <property type="evidence" value="ECO:0007669"/>
    <property type="project" value="UniProtKB-SubCell"/>
</dbReference>
<dbReference type="SUPFAM" id="SSF53901">
    <property type="entry name" value="Thiolase-like"/>
    <property type="match status" value="1"/>
</dbReference>
<dbReference type="GO" id="GO:0033818">
    <property type="term" value="F:beta-ketoacyl-acyl-carrier-protein synthase III activity"/>
    <property type="evidence" value="ECO:0007669"/>
    <property type="project" value="UniProtKB-UniRule"/>
</dbReference>
<evidence type="ECO:0000256" key="8">
    <source>
        <dbReference type="ARBA" id="ARBA00023268"/>
    </source>
</evidence>
<comment type="domain">
    <text evidence="10">The last Arg residue of the ACP-binding site is essential for the weak association between ACP/AcpP and FabH.</text>
</comment>
<feature type="active site" evidence="10">
    <location>
        <position position="288"/>
    </location>
</feature>
<feature type="domain" description="Beta-ketoacyl-[acyl-carrier-protein] synthase III N-terminal" evidence="12">
    <location>
        <begin position="107"/>
        <end position="188"/>
    </location>
</feature>
<keyword evidence="2 10" id="KW-0963">Cytoplasm</keyword>
<comment type="function">
    <text evidence="10">Catalyzes the condensation reaction of fatty acid synthesis by the addition to an acyl acceptor of two carbons from malonyl-ACP. Catalyzes the first condensation reaction which initiates fatty acid synthesis and may therefore play a role in governing the total rate of fatty acid production. Possesses both acetoacetyl-ACP synthase and acetyl transacylase activities. Its substrate specificity determines the biosynthesis of branched-chain and/or straight-chain of fatty acids.</text>
</comment>
<keyword evidence="7 10" id="KW-0275">Fatty acid biosynthesis</keyword>
<dbReference type="Pfam" id="PF08545">
    <property type="entry name" value="ACP_syn_III"/>
    <property type="match status" value="1"/>
</dbReference>
<dbReference type="InterPro" id="IPR013747">
    <property type="entry name" value="ACP_syn_III_C"/>
</dbReference>
<keyword evidence="5 10" id="KW-0276">Fatty acid metabolism</keyword>
<dbReference type="GO" id="GO:0004315">
    <property type="term" value="F:3-oxoacyl-[acyl-carrier-protein] synthase activity"/>
    <property type="evidence" value="ECO:0007669"/>
    <property type="project" value="InterPro"/>
</dbReference>
<evidence type="ECO:0000256" key="3">
    <source>
        <dbReference type="ARBA" id="ARBA00022516"/>
    </source>
</evidence>
<evidence type="ECO:0000256" key="7">
    <source>
        <dbReference type="ARBA" id="ARBA00023160"/>
    </source>
</evidence>
<keyword evidence="4 10" id="KW-0808">Transferase</keyword>
<dbReference type="EMBL" id="FQZU01000027">
    <property type="protein sequence ID" value="SHK56597.1"/>
    <property type="molecule type" value="Genomic_DNA"/>
</dbReference>
<dbReference type="HAMAP" id="MF_01815">
    <property type="entry name" value="FabH"/>
    <property type="match status" value="1"/>
</dbReference>
<organism evidence="13 14">
    <name type="scientific">Desulfatibacillum alkenivorans DSM 16219</name>
    <dbReference type="NCBI Taxonomy" id="1121393"/>
    <lineage>
        <taxon>Bacteria</taxon>
        <taxon>Pseudomonadati</taxon>
        <taxon>Thermodesulfobacteriota</taxon>
        <taxon>Desulfobacteria</taxon>
        <taxon>Desulfobacterales</taxon>
        <taxon>Desulfatibacillaceae</taxon>
        <taxon>Desulfatibacillum</taxon>
    </lineage>
</organism>
<dbReference type="RefSeq" id="WP_073477725.1">
    <property type="nucleotide sequence ID" value="NZ_FQZU01000027.1"/>
</dbReference>
<dbReference type="EC" id="2.3.1.180" evidence="10"/>